<protein>
    <submittedName>
        <fullName evidence="2">Helix-turn-helix domain-containing protein</fullName>
    </submittedName>
</protein>
<organism evidence="2 3">
    <name type="scientific">Treponema berlinense</name>
    <dbReference type="NCBI Taxonomy" id="225004"/>
    <lineage>
        <taxon>Bacteria</taxon>
        <taxon>Pseudomonadati</taxon>
        <taxon>Spirochaetota</taxon>
        <taxon>Spirochaetia</taxon>
        <taxon>Spirochaetales</taxon>
        <taxon>Treponemataceae</taxon>
        <taxon>Treponema</taxon>
    </lineage>
</organism>
<dbReference type="Proteomes" id="UP000190395">
    <property type="component" value="Unassembled WGS sequence"/>
</dbReference>
<dbReference type="GO" id="GO:0003677">
    <property type="term" value="F:DNA binding"/>
    <property type="evidence" value="ECO:0007669"/>
    <property type="project" value="InterPro"/>
</dbReference>
<dbReference type="AlphaFoldDB" id="A0A1T4N4B8"/>
<dbReference type="SMART" id="SM00530">
    <property type="entry name" value="HTH_XRE"/>
    <property type="match status" value="1"/>
</dbReference>
<dbReference type="PROSITE" id="PS50943">
    <property type="entry name" value="HTH_CROC1"/>
    <property type="match status" value="1"/>
</dbReference>
<dbReference type="CDD" id="cd00093">
    <property type="entry name" value="HTH_XRE"/>
    <property type="match status" value="1"/>
</dbReference>
<dbReference type="Gene3D" id="1.10.260.40">
    <property type="entry name" value="lambda repressor-like DNA-binding domains"/>
    <property type="match status" value="1"/>
</dbReference>
<name>A0A1T4N4B8_9SPIR</name>
<dbReference type="InterPro" id="IPR001387">
    <property type="entry name" value="Cro/C1-type_HTH"/>
</dbReference>
<keyword evidence="3" id="KW-1185">Reference proteome</keyword>
<accession>A0A1T4N4B8</accession>
<evidence type="ECO:0000259" key="1">
    <source>
        <dbReference type="PROSITE" id="PS50943"/>
    </source>
</evidence>
<dbReference type="GeneID" id="303367356"/>
<proteinExistence type="predicted"/>
<evidence type="ECO:0000313" key="3">
    <source>
        <dbReference type="Proteomes" id="UP000190395"/>
    </source>
</evidence>
<dbReference type="RefSeq" id="WP_159443498.1">
    <property type="nucleotide sequence ID" value="NZ_FUXC01000005.1"/>
</dbReference>
<dbReference type="EMBL" id="FUXC01000005">
    <property type="protein sequence ID" value="SJZ74210.1"/>
    <property type="molecule type" value="Genomic_DNA"/>
</dbReference>
<dbReference type="InterPro" id="IPR010982">
    <property type="entry name" value="Lambda_DNA-bd_dom_sf"/>
</dbReference>
<gene>
    <name evidence="2" type="ORF">SAMN02745152_01108</name>
</gene>
<feature type="domain" description="HTH cro/C1-type" evidence="1">
    <location>
        <begin position="10"/>
        <end position="67"/>
    </location>
</feature>
<dbReference type="STRING" id="225004.SAMN02745152_01108"/>
<dbReference type="SUPFAM" id="SSF47413">
    <property type="entry name" value="lambda repressor-like DNA-binding domains"/>
    <property type="match status" value="1"/>
</dbReference>
<reference evidence="2 3" key="1">
    <citation type="submission" date="2017-02" db="EMBL/GenBank/DDBJ databases">
        <authorList>
            <person name="Peterson S.W."/>
        </authorList>
    </citation>
    <scope>NUCLEOTIDE SEQUENCE [LARGE SCALE GENOMIC DNA]</scope>
    <source>
        <strain evidence="2 3">ATCC BAA-909</strain>
    </source>
</reference>
<sequence>MPATEYGKYLKKLRIDKDKTLAAMAKDMGIAPSYLSAIENGERVIPVDFTEKISEKYSLDDTAKDELRELELKTPRNALQLDFKKSGSTQEQKRKFPLLKL</sequence>
<dbReference type="OrthoDB" id="360800at2"/>
<evidence type="ECO:0000313" key="2">
    <source>
        <dbReference type="EMBL" id="SJZ74210.1"/>
    </source>
</evidence>
<dbReference type="Pfam" id="PF12844">
    <property type="entry name" value="HTH_19"/>
    <property type="match status" value="1"/>
</dbReference>